<dbReference type="RefSeq" id="WP_190248198.1">
    <property type="nucleotide sequence ID" value="NZ_BMPI01000003.1"/>
</dbReference>
<name>A0A917WJG0_9ACTN</name>
<evidence type="ECO:0000313" key="3">
    <source>
        <dbReference type="Proteomes" id="UP000642070"/>
    </source>
</evidence>
<keyword evidence="3" id="KW-1185">Reference proteome</keyword>
<protein>
    <recommendedName>
        <fullName evidence="1">AbiEi antitoxin N-terminal domain-containing protein</fullName>
    </recommendedName>
</protein>
<evidence type="ECO:0000313" key="2">
    <source>
        <dbReference type="EMBL" id="GGM08472.1"/>
    </source>
</evidence>
<reference evidence="2" key="1">
    <citation type="journal article" date="2014" name="Int. J. Syst. Evol. Microbiol.">
        <title>Complete genome sequence of Corynebacterium casei LMG S-19264T (=DSM 44701T), isolated from a smear-ripened cheese.</title>
        <authorList>
            <consortium name="US DOE Joint Genome Institute (JGI-PGF)"/>
            <person name="Walter F."/>
            <person name="Albersmeier A."/>
            <person name="Kalinowski J."/>
            <person name="Ruckert C."/>
        </authorList>
    </citation>
    <scope>NUCLEOTIDE SEQUENCE</scope>
    <source>
        <strain evidence="2">JCM 19831</strain>
    </source>
</reference>
<gene>
    <name evidence="2" type="ORF">GCM10007977_006900</name>
</gene>
<dbReference type="EMBL" id="BMPI01000003">
    <property type="protein sequence ID" value="GGM08472.1"/>
    <property type="molecule type" value="Genomic_DNA"/>
</dbReference>
<proteinExistence type="predicted"/>
<sequence>MAELDDLSAAQAGVITRQQARACGLTEDMIRSRLHSGRWRRPYRGVYYTFTGEPSRLAVLSAVLAAAGPGAVLSHHTAAELLGLTDEPAATIHVSLPGRRRPDRIDGVRFHYRTPVPAAVPLRLPARTRVEDTVVDLTQVADSLDQAVGWIARACGRRLTTTDRLAATIRSRSRVRRRAPLLAAVADVGAGAQSVLELRYLRDVERGHGLPGGQRQRARRAAGTIAYRDVEYTAFGLVVELDGRAAHDDEQRLHDRRRDNRSATRGWGTLRFGWADVAERPCATAGTVAAALRVGGWRGTPARCGDDCRITW</sequence>
<dbReference type="Pfam" id="PF13338">
    <property type="entry name" value="AbiEi_4"/>
    <property type="match status" value="1"/>
</dbReference>
<dbReference type="AlphaFoldDB" id="A0A917WJG0"/>
<evidence type="ECO:0000259" key="1">
    <source>
        <dbReference type="Pfam" id="PF13338"/>
    </source>
</evidence>
<dbReference type="Proteomes" id="UP000642070">
    <property type="component" value="Unassembled WGS sequence"/>
</dbReference>
<feature type="domain" description="AbiEi antitoxin N-terminal" evidence="1">
    <location>
        <begin position="4"/>
        <end position="48"/>
    </location>
</feature>
<reference evidence="2" key="2">
    <citation type="submission" date="2020-09" db="EMBL/GenBank/DDBJ databases">
        <authorList>
            <person name="Sun Q."/>
            <person name="Ohkuma M."/>
        </authorList>
    </citation>
    <scope>NUCLEOTIDE SEQUENCE</scope>
    <source>
        <strain evidence="2">JCM 19831</strain>
    </source>
</reference>
<comment type="caution">
    <text evidence="2">The sequence shown here is derived from an EMBL/GenBank/DDBJ whole genome shotgun (WGS) entry which is preliminary data.</text>
</comment>
<dbReference type="InterPro" id="IPR025159">
    <property type="entry name" value="AbiEi_N"/>
</dbReference>
<accession>A0A917WJG0</accession>
<organism evidence="2 3">
    <name type="scientific">Dactylosporangium sucinum</name>
    <dbReference type="NCBI Taxonomy" id="1424081"/>
    <lineage>
        <taxon>Bacteria</taxon>
        <taxon>Bacillati</taxon>
        <taxon>Actinomycetota</taxon>
        <taxon>Actinomycetes</taxon>
        <taxon>Micromonosporales</taxon>
        <taxon>Micromonosporaceae</taxon>
        <taxon>Dactylosporangium</taxon>
    </lineage>
</organism>